<accession>A0ABW6SMC9</accession>
<dbReference type="Proteomes" id="UP001602013">
    <property type="component" value="Unassembled WGS sequence"/>
</dbReference>
<evidence type="ECO:0000313" key="2">
    <source>
        <dbReference type="EMBL" id="MFF3666102.1"/>
    </source>
</evidence>
<sequence length="92" mass="9072">MPEYPSVALVPPGGAGTRDGPPPDAPVAPPALRGADGFGVGCGVGDGCSYGWDGGGDGSVEGRGLGDGWGKGWAMRAMDSSAVGGTRRLQRE</sequence>
<feature type="region of interest" description="Disordered" evidence="1">
    <location>
        <begin position="1"/>
        <end position="32"/>
    </location>
</feature>
<feature type="compositionally biased region" description="Pro residues" evidence="1">
    <location>
        <begin position="20"/>
        <end position="29"/>
    </location>
</feature>
<reference evidence="2 3" key="1">
    <citation type="submission" date="2024-10" db="EMBL/GenBank/DDBJ databases">
        <title>The Natural Products Discovery Center: Release of the First 8490 Sequenced Strains for Exploring Actinobacteria Biosynthetic Diversity.</title>
        <authorList>
            <person name="Kalkreuter E."/>
            <person name="Kautsar S.A."/>
            <person name="Yang D."/>
            <person name="Bader C.D."/>
            <person name="Teijaro C.N."/>
            <person name="Fluegel L."/>
            <person name="Davis C.M."/>
            <person name="Simpson J.R."/>
            <person name="Lauterbach L."/>
            <person name="Steele A.D."/>
            <person name="Gui C."/>
            <person name="Meng S."/>
            <person name="Li G."/>
            <person name="Viehrig K."/>
            <person name="Ye F."/>
            <person name="Su P."/>
            <person name="Kiefer A.F."/>
            <person name="Nichols A."/>
            <person name="Cepeda A.J."/>
            <person name="Yan W."/>
            <person name="Fan B."/>
            <person name="Jiang Y."/>
            <person name="Adhikari A."/>
            <person name="Zheng C.-J."/>
            <person name="Schuster L."/>
            <person name="Cowan T.M."/>
            <person name="Smanski M.J."/>
            <person name="Chevrette M.G."/>
            <person name="De Carvalho L.P.S."/>
            <person name="Shen B."/>
        </authorList>
    </citation>
    <scope>NUCLEOTIDE SEQUENCE [LARGE SCALE GENOMIC DNA]</scope>
    <source>
        <strain evidence="2 3">NPDC002173</strain>
    </source>
</reference>
<evidence type="ECO:0000313" key="3">
    <source>
        <dbReference type="Proteomes" id="UP001602013"/>
    </source>
</evidence>
<keyword evidence="3" id="KW-1185">Reference proteome</keyword>
<gene>
    <name evidence="2" type="ORF">ACFYXI_10955</name>
</gene>
<evidence type="ECO:0000256" key="1">
    <source>
        <dbReference type="SAM" id="MobiDB-lite"/>
    </source>
</evidence>
<dbReference type="RefSeq" id="WP_387410427.1">
    <property type="nucleotide sequence ID" value="NZ_JBIASD010000005.1"/>
</dbReference>
<comment type="caution">
    <text evidence="2">The sequence shown here is derived from an EMBL/GenBank/DDBJ whole genome shotgun (WGS) entry which is preliminary data.</text>
</comment>
<dbReference type="EMBL" id="JBIASD010000005">
    <property type="protein sequence ID" value="MFF3666102.1"/>
    <property type="molecule type" value="Genomic_DNA"/>
</dbReference>
<name>A0ABW6SMC9_9ACTN</name>
<organism evidence="2 3">
    <name type="scientific">Microtetraspora malaysiensis</name>
    <dbReference type="NCBI Taxonomy" id="161358"/>
    <lineage>
        <taxon>Bacteria</taxon>
        <taxon>Bacillati</taxon>
        <taxon>Actinomycetota</taxon>
        <taxon>Actinomycetes</taxon>
        <taxon>Streptosporangiales</taxon>
        <taxon>Streptosporangiaceae</taxon>
        <taxon>Microtetraspora</taxon>
    </lineage>
</organism>
<protein>
    <submittedName>
        <fullName evidence="2">Uncharacterized protein</fullName>
    </submittedName>
</protein>
<proteinExistence type="predicted"/>